<dbReference type="EMBL" id="CZPT02001112">
    <property type="protein sequence ID" value="SCU68955.1"/>
    <property type="molecule type" value="Genomic_DNA"/>
</dbReference>
<dbReference type="InterPro" id="IPR001623">
    <property type="entry name" value="DnaJ_domain"/>
</dbReference>
<evidence type="ECO:0000259" key="2">
    <source>
        <dbReference type="PROSITE" id="PS50076"/>
    </source>
</evidence>
<dbReference type="Gene3D" id="1.10.287.110">
    <property type="entry name" value="DnaJ domain"/>
    <property type="match status" value="1"/>
</dbReference>
<name>A0A1G4IA90_TRYEQ</name>
<organism evidence="3 4">
    <name type="scientific">Trypanosoma equiperdum</name>
    <dbReference type="NCBI Taxonomy" id="5694"/>
    <lineage>
        <taxon>Eukaryota</taxon>
        <taxon>Discoba</taxon>
        <taxon>Euglenozoa</taxon>
        <taxon>Kinetoplastea</taxon>
        <taxon>Metakinetoplastina</taxon>
        <taxon>Trypanosomatida</taxon>
        <taxon>Trypanosomatidae</taxon>
        <taxon>Trypanosoma</taxon>
    </lineage>
</organism>
<sequence length="293" mass="33403">MRTEGLRRALISDVAARWYVFQRRFLSTSTAHLVEEIRQALRVLSLSDSASDAEVRDRFQSLAKSNHPDVLQGGTEESSVAEDKMRRGVEAYKLLRRFTEAERHALLKQRVQQEEETERGRRVYEGVAGRKGEGSRATFEFNKFEQRRREMRNEAPPWKVDNHPPRNQRRSFLFYVLGGAATDARVSAAEILREYRRTGHLAGGRFRDCCAGSFGSRAPSGLFGANADEWARTRQRAERAQIVSAAFGRHIVAGVFAVTVFLLICMIFVAVKKHYAARGLYTNSESFSKRELR</sequence>
<evidence type="ECO:0000313" key="4">
    <source>
        <dbReference type="Proteomes" id="UP000195570"/>
    </source>
</evidence>
<reference evidence="3" key="1">
    <citation type="submission" date="2016-09" db="EMBL/GenBank/DDBJ databases">
        <authorList>
            <person name="Hebert L."/>
            <person name="Moumen B."/>
        </authorList>
    </citation>
    <scope>NUCLEOTIDE SEQUENCE [LARGE SCALE GENOMIC DNA]</scope>
    <source>
        <strain evidence="3">OVI</strain>
    </source>
</reference>
<comment type="caution">
    <text evidence="3">The sequence shown here is derived from an EMBL/GenBank/DDBJ whole genome shotgun (WGS) entry which is preliminary data.</text>
</comment>
<keyword evidence="1" id="KW-1133">Transmembrane helix</keyword>
<dbReference type="VEuPathDB" id="TriTrypDB:TEOVI_000726700"/>
<keyword evidence="1" id="KW-0472">Membrane</keyword>
<proteinExistence type="predicted"/>
<dbReference type="SUPFAM" id="SSF46565">
    <property type="entry name" value="Chaperone J-domain"/>
    <property type="match status" value="1"/>
</dbReference>
<dbReference type="SMART" id="SM00271">
    <property type="entry name" value="DnaJ"/>
    <property type="match status" value="1"/>
</dbReference>
<gene>
    <name evidence="3" type="ORF">TEOVI_000726700</name>
</gene>
<accession>A0A1G4IA90</accession>
<protein>
    <submittedName>
        <fullName evidence="3">Chaperone protein DNAj, putative</fullName>
    </submittedName>
</protein>
<dbReference type="RefSeq" id="XP_067080016.1">
    <property type="nucleotide sequence ID" value="XM_067223915.1"/>
</dbReference>
<dbReference type="PROSITE" id="PS50076">
    <property type="entry name" value="DNAJ_2"/>
    <property type="match status" value="1"/>
</dbReference>
<feature type="domain" description="J" evidence="2">
    <location>
        <begin position="39"/>
        <end position="128"/>
    </location>
</feature>
<dbReference type="Proteomes" id="UP000195570">
    <property type="component" value="Unassembled WGS sequence"/>
</dbReference>
<evidence type="ECO:0000256" key="1">
    <source>
        <dbReference type="SAM" id="Phobius"/>
    </source>
</evidence>
<keyword evidence="1" id="KW-0812">Transmembrane</keyword>
<evidence type="ECO:0000313" key="3">
    <source>
        <dbReference type="EMBL" id="SCU68955.1"/>
    </source>
</evidence>
<dbReference type="AlphaFoldDB" id="A0A1G4IA90"/>
<feature type="transmembrane region" description="Helical" evidence="1">
    <location>
        <begin position="251"/>
        <end position="271"/>
    </location>
</feature>
<keyword evidence="4" id="KW-1185">Reference proteome</keyword>
<dbReference type="InterPro" id="IPR036869">
    <property type="entry name" value="J_dom_sf"/>
</dbReference>
<dbReference type="GeneID" id="92381201"/>